<protein>
    <submittedName>
        <fullName evidence="1">Uncharacterized protein</fullName>
    </submittedName>
</protein>
<name>A0A0A9D882_ARUDO</name>
<accession>A0A0A9D882</accession>
<evidence type="ECO:0000313" key="1">
    <source>
        <dbReference type="EMBL" id="JAD81870.1"/>
    </source>
</evidence>
<reference evidence="1" key="2">
    <citation type="journal article" date="2015" name="Data Brief">
        <title>Shoot transcriptome of the giant reed, Arundo donax.</title>
        <authorList>
            <person name="Barrero R.A."/>
            <person name="Guerrero F.D."/>
            <person name="Moolhuijzen P."/>
            <person name="Goolsby J.A."/>
            <person name="Tidwell J."/>
            <person name="Bellgard S.E."/>
            <person name="Bellgard M.I."/>
        </authorList>
    </citation>
    <scope>NUCLEOTIDE SEQUENCE</scope>
    <source>
        <tissue evidence="1">Shoot tissue taken approximately 20 cm above the soil surface</tissue>
    </source>
</reference>
<dbReference type="AlphaFoldDB" id="A0A0A9D882"/>
<dbReference type="EMBL" id="GBRH01216025">
    <property type="protein sequence ID" value="JAD81870.1"/>
    <property type="molecule type" value="Transcribed_RNA"/>
</dbReference>
<organism evidence="1">
    <name type="scientific">Arundo donax</name>
    <name type="common">Giant reed</name>
    <name type="synonym">Donax arundinaceus</name>
    <dbReference type="NCBI Taxonomy" id="35708"/>
    <lineage>
        <taxon>Eukaryota</taxon>
        <taxon>Viridiplantae</taxon>
        <taxon>Streptophyta</taxon>
        <taxon>Embryophyta</taxon>
        <taxon>Tracheophyta</taxon>
        <taxon>Spermatophyta</taxon>
        <taxon>Magnoliopsida</taxon>
        <taxon>Liliopsida</taxon>
        <taxon>Poales</taxon>
        <taxon>Poaceae</taxon>
        <taxon>PACMAD clade</taxon>
        <taxon>Arundinoideae</taxon>
        <taxon>Arundineae</taxon>
        <taxon>Arundo</taxon>
    </lineage>
</organism>
<reference evidence="1" key="1">
    <citation type="submission" date="2014-09" db="EMBL/GenBank/DDBJ databases">
        <authorList>
            <person name="Magalhaes I.L.F."/>
            <person name="Oliveira U."/>
            <person name="Santos F.R."/>
            <person name="Vidigal T.H.D.A."/>
            <person name="Brescovit A.D."/>
            <person name="Santos A.J."/>
        </authorList>
    </citation>
    <scope>NUCLEOTIDE SEQUENCE</scope>
    <source>
        <tissue evidence="1">Shoot tissue taken approximately 20 cm above the soil surface</tissue>
    </source>
</reference>
<sequence>MPIVFMTVHCCYYNINVHYPESVFANNDTLEYIHRLQGSWIVDDSTLHIQTHVRHQVLI</sequence>
<proteinExistence type="predicted"/>